<sequence>MKIGRLPCVLLFVLCVVLFITYIKWKPRKEQALDSSDLQSKDTNDIGRLSSKNEIFYGIMFDAGSTGTRIHVYQFSRTPSGAPNLDHEEFRALKPGLSSYADNPLKCAPGINELLDIAKKEIPQNLWASTPLVLKATAGLRLLPGEKAQKLLDMVRELFKASPFLIGKDSVSIMNGTDEGIFAWITVNFLTGSLTSHEKKHSGMLDLGGGSTQITFYPYSKNTLTSSPPGYITEFELFHNTYSLYSHSYLGYGLMSARLAIMGGEEGKALKEGEELVTSCLTPEHKTEFKHAEITYKIKGQKNDEPLYVSCYKRVLAVLGGKVERSKEIPNLFFYAFSYYYDRAVDAHLIDPELGGSLKVKDFDMAAKKECKLIEEAPGEKPFLCMDLTYITVLLQESGFPVEKELKHVQREGFPYHLHDTSAFHSHSHCCSLLVPREPHRATILKFPYTSCYDWCSGAQFKTKASQAFI</sequence>
<proteinExistence type="inferred from homology"/>
<dbReference type="Ensembl" id="ENSXETT00000027917">
    <property type="protein sequence ID" value="ENSXETP00000027917"/>
    <property type="gene ID" value="ENSXETG00000012776"/>
</dbReference>
<reference evidence="7" key="1">
    <citation type="journal article" date="2010" name="Science">
        <title>The genome of the Western clawed frog Xenopus tropicalis.</title>
        <authorList>
            <person name="Hellsten U."/>
            <person name="Harland R.M."/>
            <person name="Gilchrist M.J."/>
            <person name="Hendrix D."/>
            <person name="Jurka J."/>
            <person name="Kapitonov V."/>
            <person name="Ovcharenko I."/>
            <person name="Putnam N.H."/>
            <person name="Shu S."/>
            <person name="Taher L."/>
            <person name="Blitz I.L."/>
            <person name="Blumberg B."/>
            <person name="Dichmann D.S."/>
            <person name="Dubchak I."/>
            <person name="Amaya E."/>
            <person name="Detter J.C."/>
            <person name="Fletcher R."/>
            <person name="Gerhard D.S."/>
            <person name="Goodstein D."/>
            <person name="Graves T."/>
            <person name="Grigoriev I.V."/>
            <person name="Grimwood J."/>
            <person name="Kawashima T."/>
            <person name="Lindquist E."/>
            <person name="Lucas S.M."/>
            <person name="Mead P.E."/>
            <person name="Mitros T."/>
            <person name="Ogino H."/>
            <person name="Ohta Y."/>
            <person name="Poliakov A.V."/>
            <person name="Pollet N."/>
            <person name="Robert J."/>
            <person name="Salamov A."/>
            <person name="Sater A.K."/>
            <person name="Schmutz J."/>
            <person name="Terry A."/>
            <person name="Vize P.D."/>
            <person name="Warren W.C."/>
            <person name="Wells D."/>
            <person name="Wills A."/>
            <person name="Wilson R.K."/>
            <person name="Zimmerman L.B."/>
            <person name="Zorn A.M."/>
            <person name="Grainger R."/>
            <person name="Grammer T."/>
            <person name="Khokha M.K."/>
            <person name="Richardson P.M."/>
            <person name="Rokhsar D.S."/>
        </authorList>
    </citation>
    <scope>NUCLEOTIDE SEQUENCE [LARGE SCALE GENOMIC DNA]</scope>
    <source>
        <strain evidence="7">Nigerian</strain>
    </source>
</reference>
<dbReference type="AlphaFoldDB" id="F6WNQ5"/>
<dbReference type="HOGENOM" id="CLU_010246_0_2_1"/>
<dbReference type="Gene3D" id="3.30.420.40">
    <property type="match status" value="1"/>
</dbReference>
<evidence type="ECO:0000256" key="3">
    <source>
        <dbReference type="ARBA" id="ARBA00038863"/>
    </source>
</evidence>
<feature type="active site" description="Proton acceptor" evidence="4">
    <location>
        <position position="179"/>
    </location>
</feature>
<dbReference type="InParanoid" id="F6WNQ5"/>
<keyword evidence="5" id="KW-0067">ATP-binding</keyword>
<dbReference type="Gene3D" id="3.30.420.150">
    <property type="entry name" value="Exopolyphosphatase. Domain 2"/>
    <property type="match status" value="1"/>
</dbReference>
<feature type="binding site" evidence="5">
    <location>
        <begin position="209"/>
        <end position="213"/>
    </location>
    <ligand>
        <name>ATP</name>
        <dbReference type="ChEBI" id="CHEBI:30616"/>
    </ligand>
</feature>
<evidence type="ECO:0000256" key="6">
    <source>
        <dbReference type="RuleBase" id="RU003833"/>
    </source>
</evidence>
<dbReference type="Pfam" id="PF01150">
    <property type="entry name" value="GDA1_CD39"/>
    <property type="match status" value="1"/>
</dbReference>
<dbReference type="Xenbase" id="XB-GENE-990122">
    <property type="gene designation" value="entpd6"/>
</dbReference>
<reference evidence="7" key="2">
    <citation type="submission" date="2011-06" db="UniProtKB">
        <authorList>
            <consortium name="Ensembl"/>
        </authorList>
    </citation>
    <scope>IDENTIFICATION</scope>
</reference>
<keyword evidence="2 6" id="KW-0378">Hydrolase</keyword>
<evidence type="ECO:0000256" key="5">
    <source>
        <dbReference type="PIRSR" id="PIRSR600407-2"/>
    </source>
</evidence>
<dbReference type="InterPro" id="IPR000407">
    <property type="entry name" value="GDA1_CD39_NTPase"/>
</dbReference>
<dbReference type="eggNOG" id="KOG1385">
    <property type="taxonomic scope" value="Eukaryota"/>
</dbReference>
<dbReference type="GeneTree" id="ENSGT01150000286963"/>
<dbReference type="EC" id="3.6.1.6" evidence="3"/>
<evidence type="ECO:0000256" key="1">
    <source>
        <dbReference type="ARBA" id="ARBA00009283"/>
    </source>
</evidence>
<name>F6WNQ5_XENTR</name>
<comment type="similarity">
    <text evidence="1 6">Belongs to the GDA1/CD39 NTPase family.</text>
</comment>
<dbReference type="FunFam" id="3.30.420.40:FF:000052">
    <property type="entry name" value="Ectonucleoside triphosphate diphosphohydrolase 5"/>
    <property type="match status" value="1"/>
</dbReference>
<dbReference type="Bgee" id="ENSXETG00000012776">
    <property type="expression patterns" value="Expressed in egg cell and 13 other cell types or tissues"/>
</dbReference>
<dbReference type="FunCoup" id="F6WNQ5">
    <property type="interactions" value="1548"/>
</dbReference>
<gene>
    <name evidence="7" type="primary">entpd6</name>
</gene>
<dbReference type="GO" id="GO:0005524">
    <property type="term" value="F:ATP binding"/>
    <property type="evidence" value="ECO:0007669"/>
    <property type="project" value="UniProtKB-KW"/>
</dbReference>
<accession>F6WNQ5</accession>
<dbReference type="GO" id="GO:0017110">
    <property type="term" value="F:nucleoside diphosphate phosphatase activity"/>
    <property type="evidence" value="ECO:0007669"/>
    <property type="project" value="UniProtKB-EC"/>
</dbReference>
<protein>
    <recommendedName>
        <fullName evidence="3">nucleoside diphosphate phosphatase</fullName>
        <ecNumber evidence="3">3.6.1.6</ecNumber>
    </recommendedName>
</protein>
<dbReference type="PANTHER" id="PTHR11782">
    <property type="entry name" value="ADENOSINE/GUANOSINE DIPHOSPHATASE"/>
    <property type="match status" value="1"/>
</dbReference>
<organism evidence="7">
    <name type="scientific">Xenopus tropicalis</name>
    <name type="common">Western clawed frog</name>
    <name type="synonym">Silurana tropicalis</name>
    <dbReference type="NCBI Taxonomy" id="8364"/>
    <lineage>
        <taxon>Eukaryota</taxon>
        <taxon>Metazoa</taxon>
        <taxon>Chordata</taxon>
        <taxon>Craniata</taxon>
        <taxon>Vertebrata</taxon>
        <taxon>Euteleostomi</taxon>
        <taxon>Amphibia</taxon>
        <taxon>Batrachia</taxon>
        <taxon>Anura</taxon>
        <taxon>Pipoidea</taxon>
        <taxon>Pipidae</taxon>
        <taxon>Xenopodinae</taxon>
        <taxon>Xenopus</taxon>
        <taxon>Silurana</taxon>
    </lineage>
</organism>
<evidence type="ECO:0000256" key="2">
    <source>
        <dbReference type="ARBA" id="ARBA00022801"/>
    </source>
</evidence>
<dbReference type="PANTHER" id="PTHR11782:SF99">
    <property type="entry name" value="ECTONUCLEOSIDE TRIPHOSPHATE DIPHOSPHOHYDROLASE 6"/>
    <property type="match status" value="1"/>
</dbReference>
<evidence type="ECO:0000313" key="7">
    <source>
        <dbReference type="Ensembl" id="ENSXETP00000027917"/>
    </source>
</evidence>
<dbReference type="PROSITE" id="PS01238">
    <property type="entry name" value="GDA1_CD39_NTPASE"/>
    <property type="match status" value="1"/>
</dbReference>
<evidence type="ECO:0000256" key="4">
    <source>
        <dbReference type="PIRSR" id="PIRSR600407-1"/>
    </source>
</evidence>
<keyword evidence="5" id="KW-0547">Nucleotide-binding</keyword>